<dbReference type="EMBL" id="BQNB010016292">
    <property type="protein sequence ID" value="GJT50083.1"/>
    <property type="molecule type" value="Genomic_DNA"/>
</dbReference>
<evidence type="ECO:0000313" key="3">
    <source>
        <dbReference type="EMBL" id="GJT50083.1"/>
    </source>
</evidence>
<feature type="region of interest" description="Disordered" evidence="1">
    <location>
        <begin position="160"/>
        <end position="252"/>
    </location>
</feature>
<dbReference type="SUPFAM" id="SSF56672">
    <property type="entry name" value="DNA/RNA polymerases"/>
    <property type="match status" value="1"/>
</dbReference>
<dbReference type="Pfam" id="PF13456">
    <property type="entry name" value="RVT_3"/>
    <property type="match status" value="1"/>
</dbReference>
<reference evidence="3" key="1">
    <citation type="journal article" date="2022" name="Int. J. Mol. Sci.">
        <title>Draft Genome of Tanacetum Coccineum: Genomic Comparison of Closely Related Tanacetum-Family Plants.</title>
        <authorList>
            <person name="Yamashiro T."/>
            <person name="Shiraishi A."/>
            <person name="Nakayama K."/>
            <person name="Satake H."/>
        </authorList>
    </citation>
    <scope>NUCLEOTIDE SEQUENCE</scope>
</reference>
<reference evidence="3" key="2">
    <citation type="submission" date="2022-01" db="EMBL/GenBank/DDBJ databases">
        <authorList>
            <person name="Yamashiro T."/>
            <person name="Shiraishi A."/>
            <person name="Satake H."/>
            <person name="Nakayama K."/>
        </authorList>
    </citation>
    <scope>NUCLEOTIDE SEQUENCE</scope>
</reference>
<feature type="compositionally biased region" description="Basic and acidic residues" evidence="1">
    <location>
        <begin position="206"/>
        <end position="252"/>
    </location>
</feature>
<name>A0ABQ5EGP3_9ASTR</name>
<dbReference type="GO" id="GO:0003964">
    <property type="term" value="F:RNA-directed DNA polymerase activity"/>
    <property type="evidence" value="ECO:0007669"/>
    <property type="project" value="UniProtKB-KW"/>
</dbReference>
<feature type="compositionally biased region" description="Basic and acidic residues" evidence="1">
    <location>
        <begin position="175"/>
        <end position="197"/>
    </location>
</feature>
<dbReference type="InterPro" id="IPR043502">
    <property type="entry name" value="DNA/RNA_pol_sf"/>
</dbReference>
<feature type="domain" description="RNase H type-1" evidence="2">
    <location>
        <begin position="654"/>
        <end position="721"/>
    </location>
</feature>
<dbReference type="Pfam" id="PF00078">
    <property type="entry name" value="RVT_1"/>
    <property type="match status" value="1"/>
</dbReference>
<dbReference type="Gene3D" id="3.30.420.10">
    <property type="entry name" value="Ribonuclease H-like superfamily/Ribonuclease H"/>
    <property type="match status" value="1"/>
</dbReference>
<dbReference type="InterPro" id="IPR005162">
    <property type="entry name" value="Retrotrans_gag_dom"/>
</dbReference>
<keyword evidence="4" id="KW-1185">Reference proteome</keyword>
<gene>
    <name evidence="3" type="ORF">Tco_0976240</name>
</gene>
<keyword evidence="3" id="KW-0548">Nucleotidyltransferase</keyword>
<keyword evidence="3" id="KW-0695">RNA-directed DNA polymerase</keyword>
<sequence length="721" mass="81903">MPNNVKTYDGTGDPKDHVKIFQAAAQVERWAMPTWCHMFNSTLIGAARVWFDELPPESIDGYKDLKAAFLAYFMQQKKYVKDPVEIHNIKQRDGETIEEFMERFKVETERMKGAPECMRISEFMHGVNNPELTKRLNEHVPKTMEEMMITTTAFIRGEATAAGKKKGHTSWRTQDQSKRHGSERRSDFRGQPRDGRGSSKFTPLQEHIKKSSRPKQESLNRHPHGNPDGEEKQQRGRDQPKVGKKEVPARDKSMAIYMIQPCHRMTRQKVTQSFERVSEITFHSLTTSSGTEGPLVIEVEIGGHMIHRVLLVTIGDADHSTRAWMNFMIVRSLSPYNGIIRRPGIREIQAVPSTAHRMLKFPVDGGIVTIRSTILIPAECAMVITSSKEIPKEAGVRHENFKVALHPNFPDQEVAIRGTLSAKERTELCSLLKKNLDIFAWKPSDMTGVPQLIAKHRLNIREGYSPIRQKKRGQASERAKAIQAEDCYPLPEIDWKVESLCGYPFKCFLDAYKGYHQIQMAESDEEKTAFHTSQGVYCYTKMPFGLKNTGATYQRLVDKAFDSQVGRNIEVYIDNLVIKSHTEAEMLRDIDEMFRTFLSKSAKRSLPLFKTLKKCIKNSGFHWTPEAEQAFKQLKQHLSTPVGSTQAKGRTDCIHEPWTLFTDGSSCVDGSGAGLILTSPEGTEFTYALRFQFTTSNNEAEYEALIAGLRIATQMGVRNVH</sequence>
<protein>
    <submittedName>
        <fullName evidence="3">Reverse transcriptase domain-containing protein</fullName>
    </submittedName>
</protein>
<evidence type="ECO:0000259" key="2">
    <source>
        <dbReference type="PROSITE" id="PS50879"/>
    </source>
</evidence>
<dbReference type="Proteomes" id="UP001151760">
    <property type="component" value="Unassembled WGS sequence"/>
</dbReference>
<dbReference type="InterPro" id="IPR002156">
    <property type="entry name" value="RNaseH_domain"/>
</dbReference>
<dbReference type="CDD" id="cd01647">
    <property type="entry name" value="RT_LTR"/>
    <property type="match status" value="1"/>
</dbReference>
<proteinExistence type="predicted"/>
<organism evidence="3 4">
    <name type="scientific">Tanacetum coccineum</name>
    <dbReference type="NCBI Taxonomy" id="301880"/>
    <lineage>
        <taxon>Eukaryota</taxon>
        <taxon>Viridiplantae</taxon>
        <taxon>Streptophyta</taxon>
        <taxon>Embryophyta</taxon>
        <taxon>Tracheophyta</taxon>
        <taxon>Spermatophyta</taxon>
        <taxon>Magnoliopsida</taxon>
        <taxon>eudicotyledons</taxon>
        <taxon>Gunneridae</taxon>
        <taxon>Pentapetalae</taxon>
        <taxon>asterids</taxon>
        <taxon>campanulids</taxon>
        <taxon>Asterales</taxon>
        <taxon>Asteraceae</taxon>
        <taxon>Asteroideae</taxon>
        <taxon>Anthemideae</taxon>
        <taxon>Anthemidinae</taxon>
        <taxon>Tanacetum</taxon>
    </lineage>
</organism>
<feature type="non-terminal residue" evidence="3">
    <location>
        <position position="721"/>
    </location>
</feature>
<dbReference type="InterPro" id="IPR036397">
    <property type="entry name" value="RNaseH_sf"/>
</dbReference>
<dbReference type="PROSITE" id="PS50879">
    <property type="entry name" value="RNASE_H_1"/>
    <property type="match status" value="1"/>
</dbReference>
<dbReference type="PANTHER" id="PTHR24559:SF444">
    <property type="entry name" value="REVERSE TRANSCRIPTASE DOMAIN-CONTAINING PROTEIN"/>
    <property type="match status" value="1"/>
</dbReference>
<dbReference type="InterPro" id="IPR053134">
    <property type="entry name" value="RNA-dir_DNA_polymerase"/>
</dbReference>
<dbReference type="InterPro" id="IPR043128">
    <property type="entry name" value="Rev_trsase/Diguanyl_cyclase"/>
</dbReference>
<dbReference type="InterPro" id="IPR000477">
    <property type="entry name" value="RT_dom"/>
</dbReference>
<dbReference type="Pfam" id="PF03732">
    <property type="entry name" value="Retrotrans_gag"/>
    <property type="match status" value="1"/>
</dbReference>
<dbReference type="Gene3D" id="3.10.10.10">
    <property type="entry name" value="HIV Type 1 Reverse Transcriptase, subunit A, domain 1"/>
    <property type="match status" value="1"/>
</dbReference>
<keyword evidence="3" id="KW-0808">Transferase</keyword>
<dbReference type="Gene3D" id="3.30.70.270">
    <property type="match status" value="1"/>
</dbReference>
<evidence type="ECO:0000313" key="4">
    <source>
        <dbReference type="Proteomes" id="UP001151760"/>
    </source>
</evidence>
<accession>A0ABQ5EGP3</accession>
<dbReference type="PANTHER" id="PTHR24559">
    <property type="entry name" value="TRANSPOSON TY3-I GAG-POL POLYPROTEIN"/>
    <property type="match status" value="1"/>
</dbReference>
<evidence type="ECO:0000256" key="1">
    <source>
        <dbReference type="SAM" id="MobiDB-lite"/>
    </source>
</evidence>
<comment type="caution">
    <text evidence="3">The sequence shown here is derived from an EMBL/GenBank/DDBJ whole genome shotgun (WGS) entry which is preliminary data.</text>
</comment>